<reference evidence="2" key="2">
    <citation type="submission" date="2013-09" db="EMBL/GenBank/DDBJ databases">
        <authorList>
            <person name="Wang G."/>
            <person name="Yang Y."/>
            <person name="Su Y."/>
        </authorList>
    </citation>
    <scope>NUCLEOTIDE SEQUENCE</scope>
    <source>
        <strain evidence="2">ATCC 39006</strain>
    </source>
</reference>
<dbReference type="SUPFAM" id="SSF56281">
    <property type="entry name" value="Metallo-hydrolase/oxidoreductase"/>
    <property type="match status" value="1"/>
</dbReference>
<dbReference type="PANTHER" id="PTHR33835:SF1">
    <property type="entry name" value="METALLO-BETA-LACTAMASE DOMAIN-CONTAINING PROTEIN"/>
    <property type="match status" value="1"/>
</dbReference>
<dbReference type="OrthoDB" id="450111at2"/>
<dbReference type="KEGG" id="serq:CWC46_08220"/>
<dbReference type="STRING" id="104623.Ser39006_04089"/>
<keyword evidence="3" id="KW-1185">Reference proteome</keyword>
<reference evidence="1 4" key="3">
    <citation type="submission" date="2017-11" db="EMBL/GenBank/DDBJ databases">
        <title>Complete genome sequence of Serratia sp. ATCC 39006 LacA.</title>
        <authorList>
            <person name="Hampton H.G."/>
            <person name="Jackson S.A."/>
            <person name="Jauregui R."/>
            <person name="Poulter G.T.M."/>
            <person name="Salmond G.P.C."/>
            <person name="Fineran P.C."/>
        </authorList>
    </citation>
    <scope>NUCLEOTIDE SEQUENCE [LARGE SCALE GENOMIC DNA]</scope>
    <source>
        <strain evidence="1 4">ATCC 39006</strain>
    </source>
</reference>
<dbReference type="InterPro" id="IPR036866">
    <property type="entry name" value="RibonucZ/Hydroxyglut_hydro"/>
</dbReference>
<proteinExistence type="predicted"/>
<sequence>MNKIGENIWVFNGETVSFFTLPYSTRMTVVRLSDGTLWVHSPIRLEAHLQKQVDELGIVSYLVAPNQLHHLFLKDWQQHYPDAQVFGTHEVQQKRQDIIFDGIFTPSFNAPWSEDIDQLLFTGSPAMEECVFFHKPSKALIVTDLIENFAPESFSPLKRLLAKEAGILAPDGQMPLDWRLSFMLNKSEARQHMEKILNWHPQTIIMAHGIIIDHDAEPFLRRSFHWLSLEQ</sequence>
<dbReference type="EMBL" id="CP025084">
    <property type="protein sequence ID" value="AUH04128.1"/>
    <property type="molecule type" value="Genomic_DNA"/>
</dbReference>
<dbReference type="InterPro" id="IPR025638">
    <property type="entry name" value="DUF4336"/>
</dbReference>
<reference evidence="2 3" key="1">
    <citation type="journal article" date="2013" name="Genome Announc.">
        <title>Draft genome sequence of Serratia sp. strain ATCC 39006, a model bacterium for analysis of the biosynthesis and regulation of prodigiosin, a carbapenem, and gas vesicles.</title>
        <authorList>
            <person name="Fineran P.C."/>
            <person name="Iglesias Cans M.C."/>
            <person name="Ramsay J.P."/>
            <person name="Wilf N.M."/>
            <person name="Cossyleon D."/>
            <person name="McNeil M.B."/>
            <person name="Williamson N.R."/>
            <person name="Monson R.E."/>
            <person name="Becher S.A."/>
            <person name="Stanton J.A."/>
            <person name="Brugger K."/>
            <person name="Brown S.D."/>
            <person name="Salmond G.P."/>
        </authorList>
    </citation>
    <scope>NUCLEOTIDE SEQUENCE [LARGE SCALE GENOMIC DNA]</scope>
    <source>
        <strain evidence="2">ATCC 39006</strain>
        <strain evidence="3">ATCC 39006 / SC 11482</strain>
    </source>
</reference>
<organism evidence="2 3">
    <name type="scientific">Serratia sp. (strain ATCC 39006)</name>
    <name type="common">Prodigiosinella confusarubida</name>
    <dbReference type="NCBI Taxonomy" id="104623"/>
    <lineage>
        <taxon>Bacteria</taxon>
        <taxon>Pseudomonadati</taxon>
        <taxon>Pseudomonadota</taxon>
        <taxon>Gammaproteobacteria</taxon>
        <taxon>Enterobacterales</taxon>
        <taxon>Pectobacteriaceae</taxon>
        <taxon>Prodigiosinella</taxon>
    </lineage>
</organism>
<gene>
    <name evidence="1" type="ORF">CWC46_08220</name>
    <name evidence="2" type="ORF">Ser39006_008225</name>
</gene>
<reference evidence="2" key="4">
    <citation type="submission" date="2017-11" db="EMBL/GenBank/DDBJ databases">
        <title>Complete genome sequence of Serratia sp. ATCC 39006.</title>
        <authorList>
            <person name="Hampton H.G."/>
            <person name="Jackson S.A."/>
            <person name="Jauregui R."/>
            <person name="Poulter G.T.M."/>
            <person name="Salmond G.P.C."/>
            <person name="Fineran P.C."/>
        </authorList>
    </citation>
    <scope>NUCLEOTIDE SEQUENCE</scope>
    <source>
        <strain evidence="2">ATCC 39006</strain>
    </source>
</reference>
<evidence type="ECO:0000313" key="2">
    <source>
        <dbReference type="EMBL" id="AUH04128.1"/>
    </source>
</evidence>
<evidence type="ECO:0000313" key="3">
    <source>
        <dbReference type="Proteomes" id="UP000017700"/>
    </source>
</evidence>
<evidence type="ECO:0000313" key="4">
    <source>
        <dbReference type="Proteomes" id="UP000233778"/>
    </source>
</evidence>
<evidence type="ECO:0000313" key="1">
    <source>
        <dbReference type="EMBL" id="AUG99809.1"/>
    </source>
</evidence>
<dbReference type="RefSeq" id="WP_021017349.1">
    <property type="nucleotide sequence ID" value="NZ_CP025084.1"/>
</dbReference>
<dbReference type="KEGG" id="sera:Ser39006_008225"/>
<protein>
    <submittedName>
        <fullName evidence="2">DUF4336 domain-containing protein</fullName>
    </submittedName>
</protein>
<name>A0A2I5T5G4_SERS3</name>
<dbReference type="Proteomes" id="UP000233778">
    <property type="component" value="Chromosome"/>
</dbReference>
<dbReference type="AlphaFoldDB" id="A0A2I5T5G4"/>
<dbReference type="Proteomes" id="UP000017700">
    <property type="component" value="Chromosome"/>
</dbReference>
<dbReference type="PANTHER" id="PTHR33835">
    <property type="entry name" value="YALI0C07656P"/>
    <property type="match status" value="1"/>
</dbReference>
<dbReference type="Pfam" id="PF14234">
    <property type="entry name" value="DUF4336"/>
    <property type="match status" value="1"/>
</dbReference>
<accession>A0A2I5T5G4</accession>
<dbReference type="EMBL" id="CP025085">
    <property type="protein sequence ID" value="AUG99809.1"/>
    <property type="molecule type" value="Genomic_DNA"/>
</dbReference>